<accession>A0A225WV74</accession>
<reference evidence="2" key="1">
    <citation type="submission" date="2017-03" db="EMBL/GenBank/DDBJ databases">
        <title>Phytopthora megakarya and P. palmivora, two closely related causual agents of cacao black pod achieved similar genome size and gene model numbers by different mechanisms.</title>
        <authorList>
            <person name="Ali S."/>
            <person name="Shao J."/>
            <person name="Larry D.J."/>
            <person name="Kronmiller B."/>
            <person name="Shen D."/>
            <person name="Strem M.D."/>
            <person name="Melnick R.L."/>
            <person name="Guiltinan M.J."/>
            <person name="Tyler B.M."/>
            <person name="Meinhardt L.W."/>
            <person name="Bailey B.A."/>
        </authorList>
    </citation>
    <scope>NUCLEOTIDE SEQUENCE [LARGE SCALE GENOMIC DNA]</scope>
    <source>
        <strain evidence="2">zdho120</strain>
    </source>
</reference>
<evidence type="ECO:0000313" key="1">
    <source>
        <dbReference type="EMBL" id="OWZ20959.1"/>
    </source>
</evidence>
<protein>
    <submittedName>
        <fullName evidence="1">Uncharacterized protein</fullName>
    </submittedName>
</protein>
<dbReference type="Proteomes" id="UP000198211">
    <property type="component" value="Unassembled WGS sequence"/>
</dbReference>
<gene>
    <name evidence="1" type="ORF">PHMEG_0004553</name>
</gene>
<evidence type="ECO:0000313" key="2">
    <source>
        <dbReference type="Proteomes" id="UP000198211"/>
    </source>
</evidence>
<dbReference type="EMBL" id="NBNE01000271">
    <property type="protein sequence ID" value="OWZ20959.1"/>
    <property type="molecule type" value="Genomic_DNA"/>
</dbReference>
<proteinExistence type="predicted"/>
<name>A0A225WV74_9STRA</name>
<organism evidence="1 2">
    <name type="scientific">Phytophthora megakarya</name>
    <dbReference type="NCBI Taxonomy" id="4795"/>
    <lineage>
        <taxon>Eukaryota</taxon>
        <taxon>Sar</taxon>
        <taxon>Stramenopiles</taxon>
        <taxon>Oomycota</taxon>
        <taxon>Peronosporomycetes</taxon>
        <taxon>Peronosporales</taxon>
        <taxon>Peronosporaceae</taxon>
        <taxon>Phytophthora</taxon>
    </lineage>
</organism>
<sequence length="67" mass="7330">MGLQPLEWTRVIKTVKLVLNNSPSPLLRGLVRITAMDCLNAMDPSNHIAVPRPAKAKALNVPSEKTL</sequence>
<dbReference type="AlphaFoldDB" id="A0A225WV74"/>
<comment type="caution">
    <text evidence="1">The sequence shown here is derived from an EMBL/GenBank/DDBJ whole genome shotgun (WGS) entry which is preliminary data.</text>
</comment>
<keyword evidence="2" id="KW-1185">Reference proteome</keyword>